<reference evidence="1 2" key="1">
    <citation type="journal article" date="2023" name="Mol. Ecol. Resour.">
        <title>Chromosome-level genome assembly of a triploid poplar Populus alba 'Berolinensis'.</title>
        <authorList>
            <person name="Chen S."/>
            <person name="Yu Y."/>
            <person name="Wang X."/>
            <person name="Wang S."/>
            <person name="Zhang T."/>
            <person name="Zhou Y."/>
            <person name="He R."/>
            <person name="Meng N."/>
            <person name="Wang Y."/>
            <person name="Liu W."/>
            <person name="Liu Z."/>
            <person name="Liu J."/>
            <person name="Guo Q."/>
            <person name="Huang H."/>
            <person name="Sederoff R.R."/>
            <person name="Wang G."/>
            <person name="Qu G."/>
            <person name="Chen S."/>
        </authorList>
    </citation>
    <scope>NUCLEOTIDE SEQUENCE [LARGE SCALE GENOMIC DNA]</scope>
    <source>
        <strain evidence="1">SC-2020</strain>
    </source>
</reference>
<comment type="caution">
    <text evidence="1">The sequence shown here is derived from an EMBL/GenBank/DDBJ whole genome shotgun (WGS) entry which is preliminary data.</text>
</comment>
<proteinExistence type="predicted"/>
<evidence type="ECO:0000313" key="2">
    <source>
        <dbReference type="Proteomes" id="UP001164929"/>
    </source>
</evidence>
<evidence type="ECO:0000313" key="1">
    <source>
        <dbReference type="EMBL" id="KAJ7011502.1"/>
    </source>
</evidence>
<protein>
    <submittedName>
        <fullName evidence="1">Uncharacterized protein</fullName>
    </submittedName>
</protein>
<organism evidence="1 2">
    <name type="scientific">Populus alba x Populus x berolinensis</name>
    <dbReference type="NCBI Taxonomy" id="444605"/>
    <lineage>
        <taxon>Eukaryota</taxon>
        <taxon>Viridiplantae</taxon>
        <taxon>Streptophyta</taxon>
        <taxon>Embryophyta</taxon>
        <taxon>Tracheophyta</taxon>
        <taxon>Spermatophyta</taxon>
        <taxon>Magnoliopsida</taxon>
        <taxon>eudicotyledons</taxon>
        <taxon>Gunneridae</taxon>
        <taxon>Pentapetalae</taxon>
        <taxon>rosids</taxon>
        <taxon>fabids</taxon>
        <taxon>Malpighiales</taxon>
        <taxon>Salicaceae</taxon>
        <taxon>Saliceae</taxon>
        <taxon>Populus</taxon>
    </lineage>
</organism>
<dbReference type="AlphaFoldDB" id="A0AAD6RNX3"/>
<dbReference type="EMBL" id="JAQIZT010000001">
    <property type="protein sequence ID" value="KAJ7011502.1"/>
    <property type="molecule type" value="Genomic_DNA"/>
</dbReference>
<accession>A0AAD6RNX3</accession>
<keyword evidence="2" id="KW-1185">Reference proteome</keyword>
<gene>
    <name evidence="1" type="ORF">NC653_001820</name>
</gene>
<name>A0AAD6RNX3_9ROSI</name>
<dbReference type="Proteomes" id="UP001164929">
    <property type="component" value="Chromosome 1"/>
</dbReference>
<sequence>MPRKGHVCRNPSNNIVAILPSNHTDLAFVFTNMKYEHLHRVNAFPPIVPGQTIAVCTIPVKHDHAILCVKEPSREFHCLKSKV</sequence>